<organism evidence="2 3">
    <name type="scientific">Anopheles culicifacies</name>
    <dbReference type="NCBI Taxonomy" id="139723"/>
    <lineage>
        <taxon>Eukaryota</taxon>
        <taxon>Metazoa</taxon>
        <taxon>Ecdysozoa</taxon>
        <taxon>Arthropoda</taxon>
        <taxon>Hexapoda</taxon>
        <taxon>Insecta</taxon>
        <taxon>Pterygota</taxon>
        <taxon>Neoptera</taxon>
        <taxon>Endopterygota</taxon>
        <taxon>Diptera</taxon>
        <taxon>Nematocera</taxon>
        <taxon>Culicoidea</taxon>
        <taxon>Culicidae</taxon>
        <taxon>Anophelinae</taxon>
        <taxon>Anopheles</taxon>
        <taxon>culicifacies species complex</taxon>
    </lineage>
</organism>
<proteinExistence type="predicted"/>
<dbReference type="InterPro" id="IPR013783">
    <property type="entry name" value="Ig-like_fold"/>
</dbReference>
<dbReference type="InterPro" id="IPR036179">
    <property type="entry name" value="Ig-like_dom_sf"/>
</dbReference>
<evidence type="ECO:0008006" key="4">
    <source>
        <dbReference type="Google" id="ProtNLM"/>
    </source>
</evidence>
<keyword evidence="3" id="KW-1185">Reference proteome</keyword>
<feature type="compositionally biased region" description="Polar residues" evidence="1">
    <location>
        <begin position="28"/>
        <end position="40"/>
    </location>
</feature>
<sequence length="220" mass="24534">MRSNSEDGFLYLQTIVTESSRHSKSQDRLYTTPSKHQQPNELHGDGAENFQQTSAQTLSAAPFAVGNCHSRDGKLGPCTERESPLIEVQTAVGLDVSLPCDLLPTTMTMMTDKVYLVIWYKEGNTKPIYSFDARGKSLQQAIHWSDEAVLKSKAYFYYDTSPPALRIKGVKQEDAGLYSAIGRKESVQRMYKQTKGSAARAKHFATLHPGGESWPESQRP</sequence>
<dbReference type="PANTHER" id="PTHR23278">
    <property type="entry name" value="SIDESTEP PROTEIN"/>
    <property type="match status" value="1"/>
</dbReference>
<dbReference type="AlphaFoldDB" id="A0A182MRJ8"/>
<reference evidence="3" key="1">
    <citation type="submission" date="2013-09" db="EMBL/GenBank/DDBJ databases">
        <title>The Genome Sequence of Anopheles culicifacies species A.</title>
        <authorList>
            <consortium name="The Broad Institute Genomics Platform"/>
            <person name="Neafsey D.E."/>
            <person name="Besansky N."/>
            <person name="Howell P."/>
            <person name="Walton C."/>
            <person name="Young S.K."/>
            <person name="Zeng Q."/>
            <person name="Gargeya S."/>
            <person name="Fitzgerald M."/>
            <person name="Haas B."/>
            <person name="Abouelleil A."/>
            <person name="Allen A.W."/>
            <person name="Alvarado L."/>
            <person name="Arachchi H.M."/>
            <person name="Berlin A.M."/>
            <person name="Chapman S.B."/>
            <person name="Gainer-Dewar J."/>
            <person name="Goldberg J."/>
            <person name="Griggs A."/>
            <person name="Gujja S."/>
            <person name="Hansen M."/>
            <person name="Howarth C."/>
            <person name="Imamovic A."/>
            <person name="Ireland A."/>
            <person name="Larimer J."/>
            <person name="McCowan C."/>
            <person name="Murphy C."/>
            <person name="Pearson M."/>
            <person name="Poon T.W."/>
            <person name="Priest M."/>
            <person name="Roberts A."/>
            <person name="Saif S."/>
            <person name="Shea T."/>
            <person name="Sisk P."/>
            <person name="Sykes S."/>
            <person name="Wortman J."/>
            <person name="Nusbaum C."/>
            <person name="Birren B."/>
        </authorList>
    </citation>
    <scope>NUCLEOTIDE SEQUENCE [LARGE SCALE GENOMIC DNA]</scope>
    <source>
        <strain evidence="3">A-37</strain>
    </source>
</reference>
<dbReference type="VEuPathDB" id="VectorBase:ACUA024566"/>
<dbReference type="EMBL" id="AXCM01003205">
    <property type="status" value="NOT_ANNOTATED_CDS"/>
    <property type="molecule type" value="Genomic_DNA"/>
</dbReference>
<name>A0A182MRJ8_9DIPT</name>
<feature type="region of interest" description="Disordered" evidence="1">
    <location>
        <begin position="20"/>
        <end position="47"/>
    </location>
</feature>
<dbReference type="Proteomes" id="UP000075883">
    <property type="component" value="Unassembled WGS sequence"/>
</dbReference>
<evidence type="ECO:0000256" key="1">
    <source>
        <dbReference type="SAM" id="MobiDB-lite"/>
    </source>
</evidence>
<evidence type="ECO:0000313" key="2">
    <source>
        <dbReference type="EnsemblMetazoa" id="ACUA024566-PA"/>
    </source>
</evidence>
<dbReference type="SUPFAM" id="SSF48726">
    <property type="entry name" value="Immunoglobulin"/>
    <property type="match status" value="1"/>
</dbReference>
<accession>A0A182MRJ8</accession>
<dbReference type="EnsemblMetazoa" id="ACUA024566-RA">
    <property type="protein sequence ID" value="ACUA024566-PA"/>
    <property type="gene ID" value="ACUA024566"/>
</dbReference>
<dbReference type="PANTHER" id="PTHR23278:SF2">
    <property type="entry name" value="SIDESTEP V, ISOFORM B"/>
    <property type="match status" value="1"/>
</dbReference>
<dbReference type="STRING" id="139723.A0A182MRJ8"/>
<dbReference type="Gene3D" id="2.60.40.10">
    <property type="entry name" value="Immunoglobulins"/>
    <property type="match status" value="1"/>
</dbReference>
<evidence type="ECO:0000313" key="3">
    <source>
        <dbReference type="Proteomes" id="UP000075883"/>
    </source>
</evidence>
<protein>
    <recommendedName>
        <fullName evidence="4">Ig-like domain-containing protein</fullName>
    </recommendedName>
</protein>
<reference evidence="2" key="2">
    <citation type="submission" date="2020-05" db="UniProtKB">
        <authorList>
            <consortium name="EnsemblMetazoa"/>
        </authorList>
    </citation>
    <scope>IDENTIFICATION</scope>
    <source>
        <strain evidence="2">A-37</strain>
    </source>
</reference>